<name>A0AAD9EID2_9PEZI</name>
<comment type="caution">
    <text evidence="1">The sequence shown here is derived from an EMBL/GenBank/DDBJ whole genome shotgun (WGS) entry which is preliminary data.</text>
</comment>
<dbReference type="EMBL" id="JAQOWY010000254">
    <property type="protein sequence ID" value="KAK1845926.1"/>
    <property type="molecule type" value="Genomic_DNA"/>
</dbReference>
<reference evidence="1" key="1">
    <citation type="submission" date="2023-01" db="EMBL/GenBank/DDBJ databases">
        <title>Colletotrichum chrysophilum M932 genome sequence.</title>
        <authorList>
            <person name="Baroncelli R."/>
        </authorList>
    </citation>
    <scope>NUCLEOTIDE SEQUENCE</scope>
    <source>
        <strain evidence="1">M932</strain>
    </source>
</reference>
<gene>
    <name evidence="1" type="ORF">CCHR01_11418</name>
</gene>
<protein>
    <submittedName>
        <fullName evidence="1">Uncharacterized protein</fullName>
    </submittedName>
</protein>
<proteinExistence type="predicted"/>
<sequence length="329" mass="34573">MLKSNPVPFERYITKNRPISNAGSGLVNRCEPGLQIRLSQDRHAHEFVVDLLIRRFVAATQDPSLDGTHDFALVVGVLLHTIQGLSERGLSFQLNLLPLSARRRVLLGQFVQLPLGHHQLVDLDVAVPGRLGVLQGTRHRLADGGDAGGAQTVAAAVPELDGLVRIVERDGDRGQEVEERPDGEDGVLDLTGAGLVGEVPLDVEHGAQYGDELALGLGVGGEGAPIRGDVALHAGLDAGVDDCVLREETAFADGGDDRVLAAEGGGEVVDGRVVYRREFDARGKTFLGGLGAAENGDCESGIGELCQNGGSKKSFTEEGNVLVGAHLDG</sequence>
<keyword evidence="2" id="KW-1185">Reference proteome</keyword>
<dbReference type="AlphaFoldDB" id="A0AAD9EID2"/>
<accession>A0AAD9EID2</accession>
<dbReference type="Proteomes" id="UP001243330">
    <property type="component" value="Unassembled WGS sequence"/>
</dbReference>
<organism evidence="1 2">
    <name type="scientific">Colletotrichum chrysophilum</name>
    <dbReference type="NCBI Taxonomy" id="1836956"/>
    <lineage>
        <taxon>Eukaryota</taxon>
        <taxon>Fungi</taxon>
        <taxon>Dikarya</taxon>
        <taxon>Ascomycota</taxon>
        <taxon>Pezizomycotina</taxon>
        <taxon>Sordariomycetes</taxon>
        <taxon>Hypocreomycetidae</taxon>
        <taxon>Glomerellales</taxon>
        <taxon>Glomerellaceae</taxon>
        <taxon>Colletotrichum</taxon>
        <taxon>Colletotrichum gloeosporioides species complex</taxon>
    </lineage>
</organism>
<evidence type="ECO:0000313" key="2">
    <source>
        <dbReference type="Proteomes" id="UP001243330"/>
    </source>
</evidence>
<evidence type="ECO:0000313" key="1">
    <source>
        <dbReference type="EMBL" id="KAK1845926.1"/>
    </source>
</evidence>